<name>A0A8K0DFB5_IGNLU</name>
<keyword evidence="3" id="KW-1185">Reference proteome</keyword>
<reference evidence="2" key="1">
    <citation type="submission" date="2019-08" db="EMBL/GenBank/DDBJ databases">
        <title>The genome of the North American firefly Photinus pyralis.</title>
        <authorList>
            <consortium name="Photinus pyralis genome working group"/>
            <person name="Fallon T.R."/>
            <person name="Sander Lower S.E."/>
            <person name="Weng J.-K."/>
        </authorList>
    </citation>
    <scope>NUCLEOTIDE SEQUENCE</scope>
    <source>
        <strain evidence="2">TRF0915ILg1</strain>
        <tissue evidence="2">Whole body</tissue>
    </source>
</reference>
<feature type="compositionally biased region" description="Pro residues" evidence="1">
    <location>
        <begin position="10"/>
        <end position="22"/>
    </location>
</feature>
<comment type="caution">
    <text evidence="2">The sequence shown here is derived from an EMBL/GenBank/DDBJ whole genome shotgun (WGS) entry which is preliminary data.</text>
</comment>
<dbReference type="EMBL" id="VTPC01001098">
    <property type="protein sequence ID" value="KAF2903139.1"/>
    <property type="molecule type" value="Genomic_DNA"/>
</dbReference>
<evidence type="ECO:0000313" key="3">
    <source>
        <dbReference type="Proteomes" id="UP000801492"/>
    </source>
</evidence>
<feature type="region of interest" description="Disordered" evidence="1">
    <location>
        <begin position="61"/>
        <end position="133"/>
    </location>
</feature>
<proteinExistence type="predicted"/>
<dbReference type="AlphaFoldDB" id="A0A8K0DFB5"/>
<gene>
    <name evidence="2" type="ORF">ILUMI_03041</name>
</gene>
<organism evidence="2 3">
    <name type="scientific">Ignelater luminosus</name>
    <name type="common">Cucubano</name>
    <name type="synonym">Pyrophorus luminosus</name>
    <dbReference type="NCBI Taxonomy" id="2038154"/>
    <lineage>
        <taxon>Eukaryota</taxon>
        <taxon>Metazoa</taxon>
        <taxon>Ecdysozoa</taxon>
        <taxon>Arthropoda</taxon>
        <taxon>Hexapoda</taxon>
        <taxon>Insecta</taxon>
        <taxon>Pterygota</taxon>
        <taxon>Neoptera</taxon>
        <taxon>Endopterygota</taxon>
        <taxon>Coleoptera</taxon>
        <taxon>Polyphaga</taxon>
        <taxon>Elateriformia</taxon>
        <taxon>Elateroidea</taxon>
        <taxon>Elateridae</taxon>
        <taxon>Agrypninae</taxon>
        <taxon>Pyrophorini</taxon>
        <taxon>Ignelater</taxon>
    </lineage>
</organism>
<feature type="region of interest" description="Disordered" evidence="1">
    <location>
        <begin position="1"/>
        <end position="38"/>
    </location>
</feature>
<dbReference type="OrthoDB" id="6627159at2759"/>
<evidence type="ECO:0000256" key="1">
    <source>
        <dbReference type="SAM" id="MobiDB-lite"/>
    </source>
</evidence>
<accession>A0A8K0DFB5</accession>
<evidence type="ECO:0000313" key="2">
    <source>
        <dbReference type="EMBL" id="KAF2903139.1"/>
    </source>
</evidence>
<dbReference type="Proteomes" id="UP000801492">
    <property type="component" value="Unassembled WGS sequence"/>
</dbReference>
<sequence length="266" mass="30428">MSSPPRVSEPAPPDLTPSPPDRQPLELPIYNAHTENESENILKVTEKSPEKTFFAEEIAKAATKNQYVDNKELDTKQTTTPKQSKRPVSYPCGPEYDDTGVPEFNVRKRYSDPPKPVTVGSSSRSKAQVKPFTKESLERLERKTVQLVREYGFQPKRKLSVEDGSRLPSKYEPFPPALYGRPLEEIDNFIYDELRDELKAATGAAVAGRTLPARLRDLNRVEDAWKFLQPVLNNLQPSLRSRQELRNILQQLWENWAQADIDSFIY</sequence>
<protein>
    <submittedName>
        <fullName evidence="2">Uncharacterized protein</fullName>
    </submittedName>
</protein>